<dbReference type="InterPro" id="IPR036188">
    <property type="entry name" value="FAD/NAD-bd_sf"/>
</dbReference>
<accession>A0A382ZFB4</accession>
<feature type="non-terminal residue" evidence="2">
    <location>
        <position position="1"/>
    </location>
</feature>
<dbReference type="AlphaFoldDB" id="A0A382ZFB4"/>
<dbReference type="Pfam" id="PF13510">
    <property type="entry name" value="Fer2_4"/>
    <property type="match status" value="1"/>
</dbReference>
<dbReference type="Gene3D" id="3.50.50.60">
    <property type="entry name" value="FAD/NAD(P)-binding domain"/>
    <property type="match status" value="1"/>
</dbReference>
<dbReference type="EMBL" id="UINC01183302">
    <property type="protein sequence ID" value="SVD94000.1"/>
    <property type="molecule type" value="Genomic_DNA"/>
</dbReference>
<feature type="non-terminal residue" evidence="2">
    <location>
        <position position="173"/>
    </location>
</feature>
<dbReference type="Gene3D" id="3.10.20.440">
    <property type="entry name" value="2Fe-2S iron-sulphur cluster binding domain, sarcosine oxidase, alpha subunit, N-terminal domain"/>
    <property type="match status" value="1"/>
</dbReference>
<protein>
    <recommendedName>
        <fullName evidence="3">FAD-dependent oxidoreductase 2 FAD binding domain-containing protein</fullName>
    </recommendedName>
</protein>
<keyword evidence="1" id="KW-0560">Oxidoreductase</keyword>
<name>A0A382ZFB4_9ZZZZ</name>
<reference evidence="2" key="1">
    <citation type="submission" date="2018-05" db="EMBL/GenBank/DDBJ databases">
        <authorList>
            <person name="Lanie J.A."/>
            <person name="Ng W.-L."/>
            <person name="Kazmierczak K.M."/>
            <person name="Andrzejewski T.M."/>
            <person name="Davidsen T.M."/>
            <person name="Wayne K.J."/>
            <person name="Tettelin H."/>
            <person name="Glass J.I."/>
            <person name="Rusch D."/>
            <person name="Podicherti R."/>
            <person name="Tsui H.-C.T."/>
            <person name="Winkler M.E."/>
        </authorList>
    </citation>
    <scope>NUCLEOTIDE SEQUENCE</scope>
</reference>
<sequence>VFKFKFDGRLFKGYPGDTLASALLANGQRLVGRSFKYHRPRGIVTAGSEEPNALVQLGRPPHQEPNIRATEVELFDGLEATSQNHRGSVKYDLMAVNDLLWPFLTAGFYYKTFMWPKAFWEKVYEPAIRASAGLGRLSDKPDPDTYDKGFLHCDILIVGSGPAGLSAALVAGR</sequence>
<proteinExistence type="predicted"/>
<evidence type="ECO:0000313" key="2">
    <source>
        <dbReference type="EMBL" id="SVD94000.1"/>
    </source>
</evidence>
<dbReference type="GO" id="GO:0016491">
    <property type="term" value="F:oxidoreductase activity"/>
    <property type="evidence" value="ECO:0007669"/>
    <property type="project" value="UniProtKB-KW"/>
</dbReference>
<gene>
    <name evidence="2" type="ORF">METZ01_LOCUS446854</name>
</gene>
<evidence type="ECO:0008006" key="3">
    <source>
        <dbReference type="Google" id="ProtNLM"/>
    </source>
</evidence>
<evidence type="ECO:0000256" key="1">
    <source>
        <dbReference type="ARBA" id="ARBA00023002"/>
    </source>
</evidence>
<organism evidence="2">
    <name type="scientific">marine metagenome</name>
    <dbReference type="NCBI Taxonomy" id="408172"/>
    <lineage>
        <taxon>unclassified sequences</taxon>
        <taxon>metagenomes</taxon>
        <taxon>ecological metagenomes</taxon>
    </lineage>
</organism>
<dbReference type="InterPro" id="IPR042204">
    <property type="entry name" value="2Fe-2S-bd_N"/>
</dbReference>
<dbReference type="SUPFAM" id="SSF51905">
    <property type="entry name" value="FAD/NAD(P)-binding domain"/>
    <property type="match status" value="1"/>
</dbReference>